<dbReference type="EMBL" id="JACXVP010000001">
    <property type="protein sequence ID" value="KAG5631139.1"/>
    <property type="molecule type" value="Genomic_DNA"/>
</dbReference>
<keyword evidence="2" id="KW-1185">Reference proteome</keyword>
<comment type="caution">
    <text evidence="1">The sequence shown here is derived from an EMBL/GenBank/DDBJ whole genome shotgun (WGS) entry which is preliminary data.</text>
</comment>
<reference evidence="1 2" key="1">
    <citation type="submission" date="2020-09" db="EMBL/GenBank/DDBJ databases">
        <title>De no assembly of potato wild relative species, Solanum commersonii.</title>
        <authorList>
            <person name="Cho K."/>
        </authorList>
    </citation>
    <scope>NUCLEOTIDE SEQUENCE [LARGE SCALE GENOMIC DNA]</scope>
    <source>
        <strain evidence="1">LZ3.2</strain>
        <tissue evidence="1">Leaf</tissue>
    </source>
</reference>
<sequence length="196" mass="23630">MVRDRFQIDQISDVKLKTNRKKRNGWKKLTSENKLIECNILRIDESSDRRKYVSYLEYFSYKIQERKNEVPTILLVKRLFQQFWDLKDNKVIYTIKFQKRGLPHAYILLFLHHKSPNIDNIDDIISVEFPDNILDPDYYNIIFLYDDPIDVLINKSPIKESMFLSLVEENEKFPKATDFAYAIFPLKSIWKQQSKR</sequence>
<dbReference type="OrthoDB" id="1301747at2759"/>
<proteinExistence type="predicted"/>
<name>A0A9J6B3E3_SOLCO</name>
<organism evidence="1 2">
    <name type="scientific">Solanum commersonii</name>
    <name type="common">Commerson's wild potato</name>
    <name type="synonym">Commerson's nightshade</name>
    <dbReference type="NCBI Taxonomy" id="4109"/>
    <lineage>
        <taxon>Eukaryota</taxon>
        <taxon>Viridiplantae</taxon>
        <taxon>Streptophyta</taxon>
        <taxon>Embryophyta</taxon>
        <taxon>Tracheophyta</taxon>
        <taxon>Spermatophyta</taxon>
        <taxon>Magnoliopsida</taxon>
        <taxon>eudicotyledons</taxon>
        <taxon>Gunneridae</taxon>
        <taxon>Pentapetalae</taxon>
        <taxon>asterids</taxon>
        <taxon>lamiids</taxon>
        <taxon>Solanales</taxon>
        <taxon>Solanaceae</taxon>
        <taxon>Solanoideae</taxon>
        <taxon>Solaneae</taxon>
        <taxon>Solanum</taxon>
    </lineage>
</organism>
<evidence type="ECO:0000313" key="1">
    <source>
        <dbReference type="EMBL" id="KAG5631139.1"/>
    </source>
</evidence>
<evidence type="ECO:0000313" key="2">
    <source>
        <dbReference type="Proteomes" id="UP000824120"/>
    </source>
</evidence>
<protein>
    <submittedName>
        <fullName evidence="1">Uncharacterized protein</fullName>
    </submittedName>
</protein>
<accession>A0A9J6B3E3</accession>
<gene>
    <name evidence="1" type="ORF">H5410_002856</name>
</gene>
<dbReference type="AlphaFoldDB" id="A0A9J6B3E3"/>
<dbReference type="Proteomes" id="UP000824120">
    <property type="component" value="Chromosome 1"/>
</dbReference>